<feature type="compositionally biased region" description="Low complexity" evidence="2">
    <location>
        <begin position="252"/>
        <end position="265"/>
    </location>
</feature>
<feature type="compositionally biased region" description="Polar residues" evidence="2">
    <location>
        <begin position="273"/>
        <end position="286"/>
    </location>
</feature>
<evidence type="ECO:0000256" key="1">
    <source>
        <dbReference type="SAM" id="Coils"/>
    </source>
</evidence>
<feature type="compositionally biased region" description="Basic residues" evidence="2">
    <location>
        <begin position="234"/>
        <end position="243"/>
    </location>
</feature>
<evidence type="ECO:0000256" key="2">
    <source>
        <dbReference type="SAM" id="MobiDB-lite"/>
    </source>
</evidence>
<feature type="region of interest" description="Disordered" evidence="2">
    <location>
        <begin position="64"/>
        <end position="120"/>
    </location>
</feature>
<evidence type="ECO:0000313" key="4">
    <source>
        <dbReference type="EMBL" id="KAF9585113.1"/>
    </source>
</evidence>
<feature type="compositionally biased region" description="Low complexity" evidence="2">
    <location>
        <begin position="194"/>
        <end position="208"/>
    </location>
</feature>
<dbReference type="Gene3D" id="6.10.250.3170">
    <property type="match status" value="1"/>
</dbReference>
<sequence>MPVPMTPALLHSSIQHPPQRSCNPSSLNSTEIALVDQDPGCDSEIGPDDVDLAADPSVINCNLDMKMKTRTDRKAAKQSSTSSTATSAAKSRQHRDHTNNDKSHAKHSVGSNKRKASVDSNDHTAYDALDSAIECTHLAVEQGSQHRHGSVCNGQHGNEHADTGRKRRMTSNSTKPAPGRRRPHSSISGTLLPSDNGGTAASDAATAAKSEQKQPVDQADDEHSPPTASSAVGPKRKAARGHCSRQEKPGASNSGAESHSGTSSSIAMEDVVHTTNARDTTKATPDSTVSSRTRRRSSVAATASHQLPVELPTRRRSGGLAGAAATLPDAVKDEEGSDSSPVSSSEASLSSLTDNTPQKRVLPVRSGLRDKAALPLDVSLLDLMTGPPLVPAGEYILMLANERIREKAAFDSKKIPPETYGGSPEVASSQPDTVTAITPSSASSLRRPVPKSLAISAPVITAAHVEVPIFRPCSIAQFMQEEKKRKMQLLSKALAKAEAEAAAEAQAQAQAGALSLTGDHADSSKPASMTSGTRTVSTRQKHKEFVNSQQISLQTASAVPGKKVSTTTLTMGMITGMAPGHHGHQSSGSHSHHHHGASPSSTSGTLASILDEDLSDEAYEKRHRKQEMAEKKIKNREREKLRHAMYQQQLVVEKLRHMEINRLLPISAFRTLYKSTAEQDSSQQRHALNADSPSDQRPHQQISLAAARAMQDEYHRRLLREAEENLRRYEQLGLGDTTTPSTYSPYSRTKNRLQWAASVGLLDKKSNNLLSTTTVNHLESSKNVSSRSLGEVHRRKRTKTMDSGHEKHDGVEPVSDIVATKPRRRSKTISASVASLKASISDQSPSPVDASAPLTGKAKIPSTTTNATTTTTFVPIVPPKPITTFIKEGSNLATGGRKSSRVALAFGEKVPIIERVDFDLPLDLFGDLIRERGHSLPSIATQKLRGDRSSYSLSALRTALTDPSADIQEVIADSLHSPSARVARSSTSEAPSSTPL</sequence>
<feature type="compositionally biased region" description="Polar residues" evidence="2">
    <location>
        <begin position="426"/>
        <end position="444"/>
    </location>
</feature>
<feature type="region of interest" description="Disordered" evidence="2">
    <location>
        <begin position="516"/>
        <end position="605"/>
    </location>
</feature>
<gene>
    <name evidence="4" type="ORF">BGW38_003848</name>
</gene>
<dbReference type="EMBL" id="JAABOA010000251">
    <property type="protein sequence ID" value="KAF9585113.1"/>
    <property type="molecule type" value="Genomic_DNA"/>
</dbReference>
<keyword evidence="1" id="KW-0175">Coiled coil</keyword>
<feature type="compositionally biased region" description="Low complexity" evidence="2">
    <location>
        <begin position="338"/>
        <end position="351"/>
    </location>
</feature>
<evidence type="ECO:0000259" key="3">
    <source>
        <dbReference type="Pfam" id="PF15460"/>
    </source>
</evidence>
<feature type="compositionally biased region" description="Polar residues" evidence="2">
    <location>
        <begin position="546"/>
        <end position="557"/>
    </location>
</feature>
<feature type="region of interest" description="Disordered" evidence="2">
    <location>
        <begin position="146"/>
        <end position="364"/>
    </location>
</feature>
<keyword evidence="5" id="KW-1185">Reference proteome</keyword>
<reference evidence="4" key="1">
    <citation type="journal article" date="2020" name="Fungal Divers.">
        <title>Resolving the Mortierellaceae phylogeny through synthesis of multi-gene phylogenetics and phylogenomics.</title>
        <authorList>
            <person name="Vandepol N."/>
            <person name="Liber J."/>
            <person name="Desiro A."/>
            <person name="Na H."/>
            <person name="Kennedy M."/>
            <person name="Barry K."/>
            <person name="Grigoriev I.V."/>
            <person name="Miller A.N."/>
            <person name="O'Donnell K."/>
            <person name="Stajich J.E."/>
            <person name="Bonito G."/>
        </authorList>
    </citation>
    <scope>NUCLEOTIDE SEQUENCE</scope>
    <source>
        <strain evidence="4">KOD1015</strain>
    </source>
</reference>
<feature type="compositionally biased region" description="Low complexity" evidence="2">
    <location>
        <begin position="77"/>
        <end position="90"/>
    </location>
</feature>
<dbReference type="Proteomes" id="UP000780801">
    <property type="component" value="Unassembled WGS sequence"/>
</dbReference>
<feature type="region of interest" description="Disordered" evidence="2">
    <location>
        <begin position="677"/>
        <end position="700"/>
    </location>
</feature>
<feature type="region of interest" description="Disordered" evidence="2">
    <location>
        <begin position="1"/>
        <end position="31"/>
    </location>
</feature>
<dbReference type="InterPro" id="IPR029184">
    <property type="entry name" value="Sas4_dom"/>
</dbReference>
<dbReference type="Pfam" id="PF15460">
    <property type="entry name" value="SAS4"/>
    <property type="match status" value="1"/>
</dbReference>
<feature type="compositionally biased region" description="Basic residues" evidence="2">
    <location>
        <begin position="104"/>
        <end position="115"/>
    </location>
</feature>
<feature type="coiled-coil region" evidence="1">
    <location>
        <begin position="480"/>
        <end position="507"/>
    </location>
</feature>
<feature type="region of interest" description="Disordered" evidence="2">
    <location>
        <begin position="841"/>
        <end position="865"/>
    </location>
</feature>
<feature type="compositionally biased region" description="Polar residues" evidence="2">
    <location>
        <begin position="525"/>
        <end position="538"/>
    </location>
</feature>
<evidence type="ECO:0000313" key="5">
    <source>
        <dbReference type="Proteomes" id="UP000780801"/>
    </source>
</evidence>
<feature type="region of interest" description="Disordered" evidence="2">
    <location>
        <begin position="976"/>
        <end position="996"/>
    </location>
</feature>
<accession>A0A9P6KHI3</accession>
<protein>
    <recommendedName>
        <fullName evidence="3">Something about silencing protein 4 domain-containing protein</fullName>
    </recommendedName>
</protein>
<proteinExistence type="predicted"/>
<dbReference type="OrthoDB" id="2555515at2759"/>
<feature type="region of interest" description="Disordered" evidence="2">
    <location>
        <begin position="780"/>
        <end position="810"/>
    </location>
</feature>
<comment type="caution">
    <text evidence="4">The sequence shown here is derived from an EMBL/GenBank/DDBJ whole genome shotgun (WGS) entry which is preliminary data.</text>
</comment>
<dbReference type="AlphaFoldDB" id="A0A9P6KHI3"/>
<feature type="region of interest" description="Disordered" evidence="2">
    <location>
        <begin position="415"/>
        <end position="445"/>
    </location>
</feature>
<feature type="compositionally biased region" description="Polar residues" evidence="2">
    <location>
        <begin position="12"/>
        <end position="31"/>
    </location>
</feature>
<feature type="compositionally biased region" description="Basic and acidic residues" evidence="2">
    <location>
        <begin position="799"/>
        <end position="810"/>
    </location>
</feature>
<feature type="compositionally biased region" description="Basic and acidic residues" evidence="2">
    <location>
        <begin position="65"/>
        <end position="75"/>
    </location>
</feature>
<organism evidence="4 5">
    <name type="scientific">Lunasporangiospora selenospora</name>
    <dbReference type="NCBI Taxonomy" id="979761"/>
    <lineage>
        <taxon>Eukaryota</taxon>
        <taxon>Fungi</taxon>
        <taxon>Fungi incertae sedis</taxon>
        <taxon>Mucoromycota</taxon>
        <taxon>Mortierellomycotina</taxon>
        <taxon>Mortierellomycetes</taxon>
        <taxon>Mortierellales</taxon>
        <taxon>Mortierellaceae</taxon>
        <taxon>Lunasporangiospora</taxon>
    </lineage>
</organism>
<feature type="compositionally biased region" description="Low complexity" evidence="2">
    <location>
        <begin position="566"/>
        <end position="577"/>
    </location>
</feature>
<feature type="domain" description="Something about silencing protein 4" evidence="3">
    <location>
        <begin position="613"/>
        <end position="668"/>
    </location>
</feature>
<name>A0A9P6KHI3_9FUNG</name>
<feature type="compositionally biased region" description="Polar residues" evidence="2">
    <location>
        <begin position="984"/>
        <end position="996"/>
    </location>
</feature>